<dbReference type="AlphaFoldDB" id="A0A917ESK6"/>
<keyword evidence="1" id="KW-1133">Transmembrane helix</keyword>
<keyword evidence="3" id="KW-1185">Reference proteome</keyword>
<evidence type="ECO:0000313" key="3">
    <source>
        <dbReference type="Proteomes" id="UP000605259"/>
    </source>
</evidence>
<evidence type="ECO:0008006" key="4">
    <source>
        <dbReference type="Google" id="ProtNLM"/>
    </source>
</evidence>
<dbReference type="RefSeq" id="WP_188389754.1">
    <property type="nucleotide sequence ID" value="NZ_BMFK01000005.1"/>
</dbReference>
<keyword evidence="1" id="KW-0812">Transmembrane</keyword>
<dbReference type="InterPro" id="IPR014202">
    <property type="entry name" value="Spore_II_R"/>
</dbReference>
<proteinExistence type="predicted"/>
<reference evidence="2" key="1">
    <citation type="journal article" date="2014" name="Int. J. Syst. Evol. Microbiol.">
        <title>Complete genome sequence of Corynebacterium casei LMG S-19264T (=DSM 44701T), isolated from a smear-ripened cheese.</title>
        <authorList>
            <consortium name="US DOE Joint Genome Institute (JGI-PGF)"/>
            <person name="Walter F."/>
            <person name="Albersmeier A."/>
            <person name="Kalinowski J."/>
            <person name="Ruckert C."/>
        </authorList>
    </citation>
    <scope>NUCLEOTIDE SEQUENCE</scope>
    <source>
        <strain evidence="2">CGMCC 1.12698</strain>
    </source>
</reference>
<organism evidence="2 3">
    <name type="scientific">Priestia taiwanensis</name>
    <dbReference type="NCBI Taxonomy" id="1347902"/>
    <lineage>
        <taxon>Bacteria</taxon>
        <taxon>Bacillati</taxon>
        <taxon>Bacillota</taxon>
        <taxon>Bacilli</taxon>
        <taxon>Bacillales</taxon>
        <taxon>Bacillaceae</taxon>
        <taxon>Priestia</taxon>
    </lineage>
</organism>
<gene>
    <name evidence="2" type="ORF">GCM10007140_34570</name>
</gene>
<dbReference type="Pfam" id="PF09551">
    <property type="entry name" value="Spore_II_R"/>
    <property type="match status" value="1"/>
</dbReference>
<accession>A0A917ESK6</accession>
<dbReference type="EMBL" id="BMFK01000005">
    <property type="protein sequence ID" value="GGE82003.1"/>
    <property type="molecule type" value="Genomic_DNA"/>
</dbReference>
<comment type="caution">
    <text evidence="2">The sequence shown here is derived from an EMBL/GenBank/DDBJ whole genome shotgun (WGS) entry which is preliminary data.</text>
</comment>
<dbReference type="Proteomes" id="UP000605259">
    <property type="component" value="Unassembled WGS sequence"/>
</dbReference>
<keyword evidence="1" id="KW-0472">Membrane</keyword>
<name>A0A917ESK6_9BACI</name>
<protein>
    <recommendedName>
        <fullName evidence="4">Stage II sporulation protein R</fullName>
    </recommendedName>
</protein>
<feature type="transmembrane region" description="Helical" evidence="1">
    <location>
        <begin position="6"/>
        <end position="23"/>
    </location>
</feature>
<reference evidence="2" key="2">
    <citation type="submission" date="2020-09" db="EMBL/GenBank/DDBJ databases">
        <authorList>
            <person name="Sun Q."/>
            <person name="Zhou Y."/>
        </authorList>
    </citation>
    <scope>NUCLEOTIDE SEQUENCE</scope>
    <source>
        <strain evidence="2">CGMCC 1.12698</strain>
    </source>
</reference>
<dbReference type="NCBIfam" id="TIGR02837">
    <property type="entry name" value="spore_II_R"/>
    <property type="match status" value="1"/>
</dbReference>
<evidence type="ECO:0000313" key="2">
    <source>
        <dbReference type="EMBL" id="GGE82003.1"/>
    </source>
</evidence>
<sequence>MKKYVISFFVLIVIGANLFSYFGREYVRASEFKVIPDEAIRLRILANSDSETDQALKRIVRDRVNANITEWVKDLRSIEEGRRVMKESIDKIEKIVESTLRDEGIEQSFTVQYNEQVAFPTKMYGQFVYPAGNYEAILITLGEAKGANWWCVLFPPLCFLDFSNGEAVPSVEASEVKGEVPVEQLEEQESLVNQEDIIRDEEPKEVEVRFFFKDLLDSLF</sequence>
<evidence type="ECO:0000256" key="1">
    <source>
        <dbReference type="SAM" id="Phobius"/>
    </source>
</evidence>